<dbReference type="GeneID" id="89929821"/>
<proteinExistence type="predicted"/>
<keyword evidence="3" id="KW-1185">Reference proteome</keyword>
<reference evidence="2 3" key="1">
    <citation type="submission" date="2023-08" db="EMBL/GenBank/DDBJ databases">
        <title>Black Yeasts Isolated from many extreme environments.</title>
        <authorList>
            <person name="Coleine C."/>
            <person name="Stajich J.E."/>
            <person name="Selbmann L."/>
        </authorList>
    </citation>
    <scope>NUCLEOTIDE SEQUENCE [LARGE SCALE GENOMIC DNA]</scope>
    <source>
        <strain evidence="2 3">CCFEE 5935</strain>
    </source>
</reference>
<feature type="compositionally biased region" description="Basic residues" evidence="1">
    <location>
        <begin position="1"/>
        <end position="10"/>
    </location>
</feature>
<dbReference type="RefSeq" id="XP_064656180.1">
    <property type="nucleotide sequence ID" value="XM_064805720.1"/>
</dbReference>
<protein>
    <submittedName>
        <fullName evidence="2">Uncharacterized protein</fullName>
    </submittedName>
</protein>
<dbReference type="AlphaFoldDB" id="A0AAV9P415"/>
<name>A0AAV9P415_9PEZI</name>
<comment type="caution">
    <text evidence="2">The sequence shown here is derived from an EMBL/GenBank/DDBJ whole genome shotgun (WGS) entry which is preliminary data.</text>
</comment>
<gene>
    <name evidence="2" type="ORF">LTR77_008488</name>
</gene>
<organism evidence="2 3">
    <name type="scientific">Saxophila tyrrhenica</name>
    <dbReference type="NCBI Taxonomy" id="1690608"/>
    <lineage>
        <taxon>Eukaryota</taxon>
        <taxon>Fungi</taxon>
        <taxon>Dikarya</taxon>
        <taxon>Ascomycota</taxon>
        <taxon>Pezizomycotina</taxon>
        <taxon>Dothideomycetes</taxon>
        <taxon>Dothideomycetidae</taxon>
        <taxon>Mycosphaerellales</taxon>
        <taxon>Extremaceae</taxon>
        <taxon>Saxophila</taxon>
    </lineage>
</organism>
<accession>A0AAV9P415</accession>
<feature type="compositionally biased region" description="Low complexity" evidence="1">
    <location>
        <begin position="45"/>
        <end position="60"/>
    </location>
</feature>
<feature type="compositionally biased region" description="Low complexity" evidence="1">
    <location>
        <begin position="70"/>
        <end position="84"/>
    </location>
</feature>
<sequence>MPENRRKYKRPSPASKPSFSTPVETSNNAAEPDATTPKPAPSENASRPPMMPTAATTPSALHTDDSKPAPDSSLPTPNSSNPVPSNLPIPPPTCKTFHFPPAPSGAQDLNHLAALSFLTSITSSPGHFDRGHLVASAFETIPSTPELASYVRLCAAALTAVLDLVAWDHLREVLGGCMEEVVGICGWVGEFEMVKKEVRGGRGVWEDVNGTKQVEAELKELDDCLSLLRTSSSDPSHYASLTAPASRALTAYMQSPAYTQLLCDYQTIDAPTP</sequence>
<feature type="compositionally biased region" description="Polar residues" evidence="1">
    <location>
        <begin position="15"/>
        <end position="29"/>
    </location>
</feature>
<evidence type="ECO:0000313" key="2">
    <source>
        <dbReference type="EMBL" id="KAK5166227.1"/>
    </source>
</evidence>
<evidence type="ECO:0000256" key="1">
    <source>
        <dbReference type="SAM" id="MobiDB-lite"/>
    </source>
</evidence>
<feature type="region of interest" description="Disordered" evidence="1">
    <location>
        <begin position="1"/>
        <end position="102"/>
    </location>
</feature>
<dbReference type="Proteomes" id="UP001337655">
    <property type="component" value="Unassembled WGS sequence"/>
</dbReference>
<dbReference type="EMBL" id="JAVRRT010000014">
    <property type="protein sequence ID" value="KAK5166227.1"/>
    <property type="molecule type" value="Genomic_DNA"/>
</dbReference>
<evidence type="ECO:0000313" key="3">
    <source>
        <dbReference type="Proteomes" id="UP001337655"/>
    </source>
</evidence>